<evidence type="ECO:0000256" key="3">
    <source>
        <dbReference type="ARBA" id="ARBA00022519"/>
    </source>
</evidence>
<feature type="compositionally biased region" description="Basic and acidic residues" evidence="8">
    <location>
        <begin position="510"/>
        <end position="525"/>
    </location>
</feature>
<evidence type="ECO:0000256" key="6">
    <source>
        <dbReference type="ARBA" id="ARBA00023136"/>
    </source>
</evidence>
<dbReference type="Proteomes" id="UP001139311">
    <property type="component" value="Unassembled WGS sequence"/>
</dbReference>
<keyword evidence="2" id="KW-1003">Cell membrane</keyword>
<evidence type="ECO:0000256" key="8">
    <source>
        <dbReference type="SAM" id="MobiDB-lite"/>
    </source>
</evidence>
<dbReference type="PANTHER" id="PTHR33362:SF7">
    <property type="entry name" value="SLL1103 PROTEIN"/>
    <property type="match status" value="1"/>
</dbReference>
<dbReference type="InterPro" id="IPR010656">
    <property type="entry name" value="DctM"/>
</dbReference>
<comment type="subunit">
    <text evidence="7">The complex comprises the extracytoplasmic solute receptor protein and the two transmembrane proteins.</text>
</comment>
<sequence>MSSLLLGEILAIALFLAGTFGVLLGYPIAFSLAGFSLIFAGLGWALGVFDPIILTSLPSRYFGLMTNEVLVAVPLFIFMGAVLERSKIAEALLETMGQLFGTMRGGLAISVVIVGALLAASTGVVGATVVTMGLLSLPAMMRAGYDPKLATGVICASGTLGQIIPPSVILIFIGDLLMGANQLAAQRTGRPVDPVSVGDLFVGAFLPGLGIVALYILYVIGMAVVRPASCPALQMDEAERASLGRRFLRALVPPLLLIVAVLGSILVGLATPTEAASIGAIGAVVLAALNRALSFRMMLGVMRNTAVISALVFGIVLGVSVFSLVFRGLGGEHLVEQALLGMPGGTIGAVVGVMLVMFVLGFFMDTIEIVLIVVPITAPAIIAMGVDPLWLGVMIGINLQTAFLTPPVGFALFYMRAVAPASITTGDIYRGIIPFVCLQAIALAALWLVPQTATWLPKVVFPDAVPAAAAPGGGGSVLDDILQAPMGGGTPAPSGSPLDQLLSPPPPGDRQPEGDPVLDRLLRGG</sequence>
<evidence type="ECO:0000259" key="9">
    <source>
        <dbReference type="Pfam" id="PF06808"/>
    </source>
</evidence>
<accession>A0A9X1I962</accession>
<dbReference type="EMBL" id="JAJAQI010000001">
    <property type="protein sequence ID" value="MCB4820212.1"/>
    <property type="molecule type" value="Genomic_DNA"/>
</dbReference>
<feature type="transmembrane region" description="Helical" evidence="7">
    <location>
        <begin position="338"/>
        <end position="362"/>
    </location>
</feature>
<dbReference type="NCBIfam" id="TIGR00786">
    <property type="entry name" value="dctM"/>
    <property type="match status" value="1"/>
</dbReference>
<dbReference type="GO" id="GO:0022857">
    <property type="term" value="F:transmembrane transporter activity"/>
    <property type="evidence" value="ECO:0007669"/>
    <property type="project" value="UniProtKB-UniRule"/>
</dbReference>
<comment type="subcellular location">
    <subcellularLocation>
        <location evidence="1 7">Cell inner membrane</location>
        <topology evidence="1 7">Multi-pass membrane protein</topology>
    </subcellularLocation>
</comment>
<organism evidence="10 11">
    <name type="scientific">Roseicella aerolata</name>
    <dbReference type="NCBI Taxonomy" id="2883479"/>
    <lineage>
        <taxon>Bacteria</taxon>
        <taxon>Pseudomonadati</taxon>
        <taxon>Pseudomonadota</taxon>
        <taxon>Alphaproteobacteria</taxon>
        <taxon>Acetobacterales</taxon>
        <taxon>Roseomonadaceae</taxon>
        <taxon>Roseicella</taxon>
    </lineage>
</organism>
<feature type="transmembrane region" description="Helical" evidence="7">
    <location>
        <begin position="427"/>
        <end position="449"/>
    </location>
</feature>
<name>A0A9X1I962_9PROT</name>
<gene>
    <name evidence="10" type="ORF">LHA35_00520</name>
</gene>
<dbReference type="InterPro" id="IPR004681">
    <property type="entry name" value="TRAP_DctM"/>
</dbReference>
<feature type="transmembrane region" description="Helical" evidence="7">
    <location>
        <begin position="61"/>
        <end position="83"/>
    </location>
</feature>
<dbReference type="Pfam" id="PF06808">
    <property type="entry name" value="DctM"/>
    <property type="match status" value="1"/>
</dbReference>
<keyword evidence="3 7" id="KW-0997">Cell inner membrane</keyword>
<evidence type="ECO:0000256" key="2">
    <source>
        <dbReference type="ARBA" id="ARBA00022475"/>
    </source>
</evidence>
<dbReference type="RefSeq" id="WP_226603112.1">
    <property type="nucleotide sequence ID" value="NZ_JAJAQI010000001.1"/>
</dbReference>
<keyword evidence="11" id="KW-1185">Reference proteome</keyword>
<keyword evidence="7" id="KW-0813">Transport</keyword>
<evidence type="ECO:0000313" key="10">
    <source>
        <dbReference type="EMBL" id="MCB4820212.1"/>
    </source>
</evidence>
<dbReference type="PANTHER" id="PTHR33362">
    <property type="entry name" value="SIALIC ACID TRAP TRANSPORTER PERMEASE PROTEIN SIAT-RELATED"/>
    <property type="match status" value="1"/>
</dbReference>
<keyword evidence="6 7" id="KW-0472">Membrane</keyword>
<dbReference type="AlphaFoldDB" id="A0A9X1I962"/>
<feature type="compositionally biased region" description="Low complexity" evidence="8">
    <location>
        <begin position="493"/>
        <end position="502"/>
    </location>
</feature>
<proteinExistence type="inferred from homology"/>
<comment type="function">
    <text evidence="7">Part of the tripartite ATP-independent periplasmic (TRAP) transport system.</text>
</comment>
<feature type="transmembrane region" description="Helical" evidence="7">
    <location>
        <begin position="305"/>
        <end position="326"/>
    </location>
</feature>
<feature type="transmembrane region" description="Helical" evidence="7">
    <location>
        <begin position="31"/>
        <end position="49"/>
    </location>
</feature>
<feature type="transmembrane region" description="Helical" evidence="7">
    <location>
        <begin position="200"/>
        <end position="225"/>
    </location>
</feature>
<evidence type="ECO:0000256" key="1">
    <source>
        <dbReference type="ARBA" id="ARBA00004429"/>
    </source>
</evidence>
<feature type="transmembrane region" description="Helical" evidence="7">
    <location>
        <begin position="149"/>
        <end position="173"/>
    </location>
</feature>
<dbReference type="GO" id="GO:0005886">
    <property type="term" value="C:plasma membrane"/>
    <property type="evidence" value="ECO:0007669"/>
    <property type="project" value="UniProtKB-SubCell"/>
</dbReference>
<comment type="caution">
    <text evidence="10">The sequence shown here is derived from an EMBL/GenBank/DDBJ whole genome shotgun (WGS) entry which is preliminary data.</text>
</comment>
<evidence type="ECO:0000256" key="4">
    <source>
        <dbReference type="ARBA" id="ARBA00022692"/>
    </source>
</evidence>
<feature type="domain" description="TRAP C4-dicarboxylate transport system permease DctM subunit" evidence="9">
    <location>
        <begin position="22"/>
        <end position="451"/>
    </location>
</feature>
<evidence type="ECO:0000256" key="5">
    <source>
        <dbReference type="ARBA" id="ARBA00022989"/>
    </source>
</evidence>
<feature type="transmembrane region" description="Helical" evidence="7">
    <location>
        <begin position="392"/>
        <end position="415"/>
    </location>
</feature>
<keyword evidence="4 7" id="KW-0812">Transmembrane</keyword>
<feature type="region of interest" description="Disordered" evidence="8">
    <location>
        <begin position="481"/>
        <end position="525"/>
    </location>
</feature>
<feature type="transmembrane region" description="Helical" evidence="7">
    <location>
        <begin position="369"/>
        <end position="386"/>
    </location>
</feature>
<keyword evidence="5 7" id="KW-1133">Transmembrane helix</keyword>
<evidence type="ECO:0000313" key="11">
    <source>
        <dbReference type="Proteomes" id="UP001139311"/>
    </source>
</evidence>
<feature type="transmembrane region" description="Helical" evidence="7">
    <location>
        <begin position="107"/>
        <end position="137"/>
    </location>
</feature>
<evidence type="ECO:0000256" key="7">
    <source>
        <dbReference type="RuleBase" id="RU369079"/>
    </source>
</evidence>
<feature type="transmembrane region" description="Helical" evidence="7">
    <location>
        <begin position="246"/>
        <end position="269"/>
    </location>
</feature>
<protein>
    <recommendedName>
        <fullName evidence="7">TRAP transporter large permease protein</fullName>
    </recommendedName>
</protein>
<feature type="transmembrane region" description="Helical" evidence="7">
    <location>
        <begin position="275"/>
        <end position="293"/>
    </location>
</feature>
<comment type="similarity">
    <text evidence="7">Belongs to the TRAP transporter large permease family.</text>
</comment>
<reference evidence="10" key="1">
    <citation type="submission" date="2021-10" db="EMBL/GenBank/DDBJ databases">
        <title>Roseicella aerolatum sp. nov., isolated from aerosols of e-waste dismantling site.</title>
        <authorList>
            <person name="Qin T."/>
        </authorList>
    </citation>
    <scope>NUCLEOTIDE SEQUENCE</scope>
    <source>
        <strain evidence="10">GB24</strain>
    </source>
</reference>